<proteinExistence type="predicted"/>
<accession>A0A429YW01</accession>
<dbReference type="CDD" id="cd04301">
    <property type="entry name" value="NAT_SF"/>
    <property type="match status" value="1"/>
</dbReference>
<dbReference type="OrthoDB" id="9803907at2"/>
<dbReference type="GO" id="GO:0016747">
    <property type="term" value="F:acyltransferase activity, transferring groups other than amino-acyl groups"/>
    <property type="evidence" value="ECO:0007669"/>
    <property type="project" value="InterPro"/>
</dbReference>
<name>A0A429YW01_9HYPH</name>
<evidence type="ECO:0000313" key="5">
    <source>
        <dbReference type="Proteomes" id="UP000278398"/>
    </source>
</evidence>
<gene>
    <name evidence="4" type="ORF">EJC49_14665</name>
</gene>
<dbReference type="Gene3D" id="3.40.630.30">
    <property type="match status" value="1"/>
</dbReference>
<protein>
    <submittedName>
        <fullName evidence="4">GNAT family N-acetyltransferase</fullName>
    </submittedName>
</protein>
<dbReference type="Pfam" id="PF00583">
    <property type="entry name" value="Acetyltransf_1"/>
    <property type="match status" value="1"/>
</dbReference>
<dbReference type="Proteomes" id="UP000278398">
    <property type="component" value="Unassembled WGS sequence"/>
</dbReference>
<reference evidence="4 5" key="1">
    <citation type="submission" date="2018-12" db="EMBL/GenBank/DDBJ databases">
        <title>Mesorhizobium carbonis sp. nov., isolated from coal mine water.</title>
        <authorList>
            <person name="Xin W."/>
            <person name="Xu Z."/>
            <person name="Xiang F."/>
            <person name="Zhang J."/>
            <person name="Xi L."/>
            <person name="Liu J."/>
        </authorList>
    </citation>
    <scope>NUCLEOTIDE SEQUENCE [LARGE SCALE GENOMIC DNA]</scope>
    <source>
        <strain evidence="4 5">B2.3</strain>
    </source>
</reference>
<evidence type="ECO:0000256" key="1">
    <source>
        <dbReference type="ARBA" id="ARBA00022679"/>
    </source>
</evidence>
<dbReference type="AlphaFoldDB" id="A0A429YW01"/>
<dbReference type="InterPro" id="IPR000182">
    <property type="entry name" value="GNAT_dom"/>
</dbReference>
<dbReference type="InterPro" id="IPR050832">
    <property type="entry name" value="Bact_Acetyltransf"/>
</dbReference>
<evidence type="ECO:0000256" key="2">
    <source>
        <dbReference type="ARBA" id="ARBA00023315"/>
    </source>
</evidence>
<keyword evidence="5" id="KW-1185">Reference proteome</keyword>
<sequence>MAAMIPEFPRWTPFMPNALGDSLQFAPLPPRSDFSEFVSKLDIGDVRARFGFPVEAESLWPLLAPRIPDCRAIGAWNGRSLVGAGMLAKFAPGQWEFALIVRSDLKRRRIGTALVHHAFAKARALGAGEVVAHVRSDNTAARGLVRSLGFVAVGGPGLEQFYAARLSTEQTVG</sequence>
<dbReference type="EMBL" id="RWKW01000052">
    <property type="protein sequence ID" value="RST85635.1"/>
    <property type="molecule type" value="Genomic_DNA"/>
</dbReference>
<dbReference type="PANTHER" id="PTHR43877">
    <property type="entry name" value="AMINOALKYLPHOSPHONATE N-ACETYLTRANSFERASE-RELATED-RELATED"/>
    <property type="match status" value="1"/>
</dbReference>
<evidence type="ECO:0000313" key="4">
    <source>
        <dbReference type="EMBL" id="RST85635.1"/>
    </source>
</evidence>
<dbReference type="InterPro" id="IPR016181">
    <property type="entry name" value="Acyl_CoA_acyltransferase"/>
</dbReference>
<comment type="caution">
    <text evidence="4">The sequence shown here is derived from an EMBL/GenBank/DDBJ whole genome shotgun (WGS) entry which is preliminary data.</text>
</comment>
<evidence type="ECO:0000259" key="3">
    <source>
        <dbReference type="PROSITE" id="PS51186"/>
    </source>
</evidence>
<organism evidence="4 5">
    <name type="scientific">Aquibium carbonis</name>
    <dbReference type="NCBI Taxonomy" id="2495581"/>
    <lineage>
        <taxon>Bacteria</taxon>
        <taxon>Pseudomonadati</taxon>
        <taxon>Pseudomonadota</taxon>
        <taxon>Alphaproteobacteria</taxon>
        <taxon>Hyphomicrobiales</taxon>
        <taxon>Phyllobacteriaceae</taxon>
        <taxon>Aquibium</taxon>
    </lineage>
</organism>
<keyword evidence="1 4" id="KW-0808">Transferase</keyword>
<keyword evidence="2" id="KW-0012">Acyltransferase</keyword>
<dbReference type="PROSITE" id="PS51186">
    <property type="entry name" value="GNAT"/>
    <property type="match status" value="1"/>
</dbReference>
<dbReference type="SUPFAM" id="SSF55729">
    <property type="entry name" value="Acyl-CoA N-acyltransferases (Nat)"/>
    <property type="match status" value="1"/>
</dbReference>
<feature type="domain" description="N-acetyltransferase" evidence="3">
    <location>
        <begin position="23"/>
        <end position="173"/>
    </location>
</feature>